<reference evidence="3" key="4">
    <citation type="journal article" date="2015" name="G3 (Bethesda)">
        <title>Genome sequences of three phytopathogenic species of the Magnaporthaceae family of fungi.</title>
        <authorList>
            <person name="Okagaki L.H."/>
            <person name="Nunes C.C."/>
            <person name="Sailsbery J."/>
            <person name="Clay B."/>
            <person name="Brown D."/>
            <person name="John T."/>
            <person name="Oh Y."/>
            <person name="Young N."/>
            <person name="Fitzgerald M."/>
            <person name="Haas B.J."/>
            <person name="Zeng Q."/>
            <person name="Young S."/>
            <person name="Adiconis X."/>
            <person name="Fan L."/>
            <person name="Levin J.Z."/>
            <person name="Mitchell T.K."/>
            <person name="Okubara P.A."/>
            <person name="Farman M.L."/>
            <person name="Kohn L.M."/>
            <person name="Birren B."/>
            <person name="Ma L.-J."/>
            <person name="Dean R.A."/>
        </authorList>
    </citation>
    <scope>NUCLEOTIDE SEQUENCE</scope>
    <source>
        <strain evidence="3">ATCC 64411 / 73-15</strain>
    </source>
</reference>
<dbReference type="EMBL" id="ADBL01000762">
    <property type="status" value="NOT_ANNOTATED_CDS"/>
    <property type="molecule type" value="Genomic_DNA"/>
</dbReference>
<proteinExistence type="predicted"/>
<reference evidence="2" key="2">
    <citation type="submission" date="2010-05" db="EMBL/GenBank/DDBJ databases">
        <title>The Genome Sequence of Magnaporthe poae strain ATCC 64411.</title>
        <authorList>
            <consortium name="The Broad Institute Genome Sequencing Platform"/>
            <consortium name="Broad Institute Genome Sequencing Center for Infectious Disease"/>
            <person name="Ma L.-J."/>
            <person name="Dead R."/>
            <person name="Young S."/>
            <person name="Zeng Q."/>
            <person name="Koehrsen M."/>
            <person name="Alvarado L."/>
            <person name="Berlin A."/>
            <person name="Chapman S.B."/>
            <person name="Chen Z."/>
            <person name="Freedman E."/>
            <person name="Gellesch M."/>
            <person name="Goldberg J."/>
            <person name="Griggs A."/>
            <person name="Gujja S."/>
            <person name="Heilman E.R."/>
            <person name="Heiman D."/>
            <person name="Hepburn T."/>
            <person name="Howarth C."/>
            <person name="Jen D."/>
            <person name="Larson L."/>
            <person name="Mehta T."/>
            <person name="Neiman D."/>
            <person name="Pearson M."/>
            <person name="Roberts A."/>
            <person name="Saif S."/>
            <person name="Shea T."/>
            <person name="Shenoy N."/>
            <person name="Sisk P."/>
            <person name="Stolte C."/>
            <person name="Sykes S."/>
            <person name="Walk T."/>
            <person name="White J."/>
            <person name="Yandava C."/>
            <person name="Haas B."/>
            <person name="Nusbaum C."/>
            <person name="Birren B."/>
        </authorList>
    </citation>
    <scope>NUCLEOTIDE SEQUENCE</scope>
    <source>
        <strain evidence="2">ATCC 64411</strain>
    </source>
</reference>
<feature type="region of interest" description="Disordered" evidence="1">
    <location>
        <begin position="1"/>
        <end position="37"/>
    </location>
</feature>
<gene>
    <name evidence="2" type="ORF">MAPG_03127</name>
</gene>
<reference evidence="3" key="5">
    <citation type="submission" date="2015-06" db="UniProtKB">
        <authorList>
            <consortium name="EnsemblFungi"/>
        </authorList>
    </citation>
    <scope>IDENTIFICATION</scope>
    <source>
        <strain evidence="3">ATCC 64411</strain>
    </source>
</reference>
<evidence type="ECO:0000256" key="1">
    <source>
        <dbReference type="SAM" id="MobiDB-lite"/>
    </source>
</evidence>
<dbReference type="AlphaFoldDB" id="A0A0C4DT68"/>
<feature type="region of interest" description="Disordered" evidence="1">
    <location>
        <begin position="125"/>
        <end position="155"/>
    </location>
</feature>
<sequence>MSQPKGNVTYRRRQLASEISTVPSRDGPTKNPGRRRPNYIPVAHGFAPHRLVWLHKQCSSGIECELHPQGPAGFCGQGPASRVGAWPGCGRARFGPHPWLNGSGSSGHLGLVDSAQAGKYEAKMNVVDPPGSRRKSRHPGAVSRDWLGAGGPHLR</sequence>
<organism evidence="3 4">
    <name type="scientific">Magnaporthiopsis poae (strain ATCC 64411 / 73-15)</name>
    <name type="common">Kentucky bluegrass fungus</name>
    <name type="synonym">Magnaporthe poae</name>
    <dbReference type="NCBI Taxonomy" id="644358"/>
    <lineage>
        <taxon>Eukaryota</taxon>
        <taxon>Fungi</taxon>
        <taxon>Dikarya</taxon>
        <taxon>Ascomycota</taxon>
        <taxon>Pezizomycotina</taxon>
        <taxon>Sordariomycetes</taxon>
        <taxon>Sordariomycetidae</taxon>
        <taxon>Magnaporthales</taxon>
        <taxon>Magnaporthaceae</taxon>
        <taxon>Magnaporthiopsis</taxon>
    </lineage>
</organism>
<evidence type="ECO:0000313" key="2">
    <source>
        <dbReference type="EMBL" id="KLU84082.1"/>
    </source>
</evidence>
<reference evidence="2" key="3">
    <citation type="submission" date="2011-03" db="EMBL/GenBank/DDBJ databases">
        <title>Annotation of Magnaporthe poae ATCC 64411.</title>
        <authorList>
            <person name="Ma L.-J."/>
            <person name="Dead R."/>
            <person name="Young S.K."/>
            <person name="Zeng Q."/>
            <person name="Gargeya S."/>
            <person name="Fitzgerald M."/>
            <person name="Haas B."/>
            <person name="Abouelleil A."/>
            <person name="Alvarado L."/>
            <person name="Arachchi H.M."/>
            <person name="Berlin A."/>
            <person name="Brown A."/>
            <person name="Chapman S.B."/>
            <person name="Chen Z."/>
            <person name="Dunbar C."/>
            <person name="Freedman E."/>
            <person name="Gearin G."/>
            <person name="Gellesch M."/>
            <person name="Goldberg J."/>
            <person name="Griggs A."/>
            <person name="Gujja S."/>
            <person name="Heiman D."/>
            <person name="Howarth C."/>
            <person name="Larson L."/>
            <person name="Lui A."/>
            <person name="MacDonald P.J.P."/>
            <person name="Mehta T."/>
            <person name="Montmayeur A."/>
            <person name="Murphy C."/>
            <person name="Neiman D."/>
            <person name="Pearson M."/>
            <person name="Priest M."/>
            <person name="Roberts A."/>
            <person name="Saif S."/>
            <person name="Shea T."/>
            <person name="Shenoy N."/>
            <person name="Sisk P."/>
            <person name="Stolte C."/>
            <person name="Sykes S."/>
            <person name="Yandava C."/>
            <person name="Wortman J."/>
            <person name="Nusbaum C."/>
            <person name="Birren B."/>
        </authorList>
    </citation>
    <scope>NUCLEOTIDE SEQUENCE</scope>
    <source>
        <strain evidence="2">ATCC 64411</strain>
    </source>
</reference>
<keyword evidence="4" id="KW-1185">Reference proteome</keyword>
<evidence type="ECO:0000313" key="4">
    <source>
        <dbReference type="Proteomes" id="UP000011715"/>
    </source>
</evidence>
<dbReference type="VEuPathDB" id="FungiDB:MAPG_03127"/>
<dbReference type="EnsemblFungi" id="MAPG_03127T0">
    <property type="protein sequence ID" value="MAPG_03127T0"/>
    <property type="gene ID" value="MAPG_03127"/>
</dbReference>
<evidence type="ECO:0000313" key="3">
    <source>
        <dbReference type="EnsemblFungi" id="MAPG_03127T0"/>
    </source>
</evidence>
<accession>A0A0C4DT68</accession>
<name>A0A0C4DT68_MAGP6</name>
<reference evidence="4" key="1">
    <citation type="submission" date="2010-05" db="EMBL/GenBank/DDBJ databases">
        <title>The genome sequence of Magnaporthe poae strain ATCC 64411.</title>
        <authorList>
            <person name="Ma L.-J."/>
            <person name="Dead R."/>
            <person name="Young S."/>
            <person name="Zeng Q."/>
            <person name="Koehrsen M."/>
            <person name="Alvarado L."/>
            <person name="Berlin A."/>
            <person name="Chapman S.B."/>
            <person name="Chen Z."/>
            <person name="Freedman E."/>
            <person name="Gellesch M."/>
            <person name="Goldberg J."/>
            <person name="Griggs A."/>
            <person name="Gujja S."/>
            <person name="Heilman E.R."/>
            <person name="Heiman D."/>
            <person name="Hepburn T."/>
            <person name="Howarth C."/>
            <person name="Jen D."/>
            <person name="Larson L."/>
            <person name="Mehta T."/>
            <person name="Neiman D."/>
            <person name="Pearson M."/>
            <person name="Roberts A."/>
            <person name="Saif S."/>
            <person name="Shea T."/>
            <person name="Shenoy N."/>
            <person name="Sisk P."/>
            <person name="Stolte C."/>
            <person name="Sykes S."/>
            <person name="Walk T."/>
            <person name="White J."/>
            <person name="Yandava C."/>
            <person name="Haas B."/>
            <person name="Nusbaum C."/>
            <person name="Birren B."/>
        </authorList>
    </citation>
    <scope>NUCLEOTIDE SEQUENCE [LARGE SCALE GENOMIC DNA]</scope>
    <source>
        <strain evidence="4">ATCC 64411 / 73-15</strain>
    </source>
</reference>
<dbReference type="Proteomes" id="UP000011715">
    <property type="component" value="Unassembled WGS sequence"/>
</dbReference>
<dbReference type="EMBL" id="GL876967">
    <property type="protein sequence ID" value="KLU84082.1"/>
    <property type="molecule type" value="Genomic_DNA"/>
</dbReference>
<protein>
    <submittedName>
        <fullName evidence="2 3">Uncharacterized protein</fullName>
    </submittedName>
</protein>